<reference evidence="2 3" key="1">
    <citation type="journal article" date="2019" name="New Phytol.">
        <title>Comparative genomics reveals unique wood-decay strategies and fruiting body development in the Schizophyllaceae.</title>
        <authorList>
            <person name="Almasi E."/>
            <person name="Sahu N."/>
            <person name="Krizsan K."/>
            <person name="Balint B."/>
            <person name="Kovacs G.M."/>
            <person name="Kiss B."/>
            <person name="Cseklye J."/>
            <person name="Drula E."/>
            <person name="Henrissat B."/>
            <person name="Nagy I."/>
            <person name="Chovatia M."/>
            <person name="Adam C."/>
            <person name="LaButti K."/>
            <person name="Lipzen A."/>
            <person name="Riley R."/>
            <person name="Grigoriev I.V."/>
            <person name="Nagy L.G."/>
        </authorList>
    </citation>
    <scope>NUCLEOTIDE SEQUENCE [LARGE SCALE GENOMIC DNA]</scope>
    <source>
        <strain evidence="2 3">NL-1724</strain>
    </source>
</reference>
<name>A0A550CTN2_9AGAR</name>
<feature type="signal peptide" evidence="1">
    <location>
        <begin position="1"/>
        <end position="18"/>
    </location>
</feature>
<dbReference type="Proteomes" id="UP000320762">
    <property type="component" value="Unassembled WGS sequence"/>
</dbReference>
<feature type="chain" id="PRO_5022105390" evidence="1">
    <location>
        <begin position="19"/>
        <end position="246"/>
    </location>
</feature>
<dbReference type="OrthoDB" id="4202165at2759"/>
<evidence type="ECO:0000313" key="2">
    <source>
        <dbReference type="EMBL" id="TRM68142.1"/>
    </source>
</evidence>
<protein>
    <submittedName>
        <fullName evidence="2">Uncharacterized protein</fullName>
    </submittedName>
</protein>
<evidence type="ECO:0000313" key="3">
    <source>
        <dbReference type="Proteomes" id="UP000320762"/>
    </source>
</evidence>
<dbReference type="AlphaFoldDB" id="A0A550CTN2"/>
<dbReference type="EMBL" id="VDMD01000002">
    <property type="protein sequence ID" value="TRM68142.1"/>
    <property type="molecule type" value="Genomic_DNA"/>
</dbReference>
<keyword evidence="3" id="KW-1185">Reference proteome</keyword>
<proteinExistence type="predicted"/>
<gene>
    <name evidence="2" type="ORF">BD626DRAFT_581057</name>
</gene>
<sequence>MDVLLNTSLSALLYSAVAKESISCTQPPDALQTLNKHTPLIVWGSLLDQHLGIPRIQRSLTLLVPDAELDALSATLTSLGLPLATLPNFLLRSQGDLLRCGRLHDATQHTDLGGIEHLHLVPKSLPAYIQEELEQTSFLRTSMYVPRTSAVYAGIFRMMLKYRLHCVERYRLESDLELLVGYNLLRQEKGETYDDMDKRREHAVERIRSWGRNGEWRKEEEWVEDLLVAIVKGEQSESDAPSLGTA</sequence>
<keyword evidence="1" id="KW-0732">Signal</keyword>
<accession>A0A550CTN2</accession>
<comment type="caution">
    <text evidence="2">The sequence shown here is derived from an EMBL/GenBank/DDBJ whole genome shotgun (WGS) entry which is preliminary data.</text>
</comment>
<evidence type="ECO:0000256" key="1">
    <source>
        <dbReference type="SAM" id="SignalP"/>
    </source>
</evidence>
<organism evidence="2 3">
    <name type="scientific">Schizophyllum amplum</name>
    <dbReference type="NCBI Taxonomy" id="97359"/>
    <lineage>
        <taxon>Eukaryota</taxon>
        <taxon>Fungi</taxon>
        <taxon>Dikarya</taxon>
        <taxon>Basidiomycota</taxon>
        <taxon>Agaricomycotina</taxon>
        <taxon>Agaricomycetes</taxon>
        <taxon>Agaricomycetidae</taxon>
        <taxon>Agaricales</taxon>
        <taxon>Schizophyllaceae</taxon>
        <taxon>Schizophyllum</taxon>
    </lineage>
</organism>